<dbReference type="PROSITE" id="PS51419">
    <property type="entry name" value="RAB"/>
    <property type="match status" value="1"/>
</dbReference>
<dbReference type="PANTHER" id="PTHR47978">
    <property type="match status" value="1"/>
</dbReference>
<protein>
    <recommendedName>
        <fullName evidence="10">RAB33B, member RAS oncogene family a</fullName>
    </recommendedName>
</protein>
<dbReference type="Bgee" id="ENSAMXG00000037428">
    <property type="expression patterns" value="Expressed in mesonephros and 14 other cell types or tissues"/>
</dbReference>
<dbReference type="SMART" id="SM00173">
    <property type="entry name" value="RAS"/>
    <property type="match status" value="1"/>
</dbReference>
<reference evidence="8" key="4">
    <citation type="submission" date="2025-09" db="UniProtKB">
        <authorList>
            <consortium name="Ensembl"/>
        </authorList>
    </citation>
    <scope>IDENTIFICATION</scope>
</reference>
<dbReference type="PROSITE" id="PS51420">
    <property type="entry name" value="RHO"/>
    <property type="match status" value="1"/>
</dbReference>
<proteinExistence type="inferred from homology"/>
<reference evidence="9" key="1">
    <citation type="submission" date="2013-03" db="EMBL/GenBank/DDBJ databases">
        <authorList>
            <person name="Jeffery W."/>
            <person name="Warren W."/>
            <person name="Wilson R.K."/>
        </authorList>
    </citation>
    <scope>NUCLEOTIDE SEQUENCE</scope>
    <source>
        <strain evidence="9">female</strain>
    </source>
</reference>
<dbReference type="GO" id="GO:0005525">
    <property type="term" value="F:GTP binding"/>
    <property type="evidence" value="ECO:0007669"/>
    <property type="project" value="UniProtKB-KW"/>
</dbReference>
<reference evidence="8" key="3">
    <citation type="submission" date="2025-08" db="UniProtKB">
        <authorList>
            <consortium name="Ensembl"/>
        </authorList>
    </citation>
    <scope>IDENTIFICATION</scope>
</reference>
<keyword evidence="2" id="KW-0547">Nucleotide-binding</keyword>
<dbReference type="NCBIfam" id="TIGR00231">
    <property type="entry name" value="small_GTP"/>
    <property type="match status" value="1"/>
</dbReference>
<dbReference type="CDD" id="cd04115">
    <property type="entry name" value="Rab33B_Rab33A"/>
    <property type="match status" value="1"/>
</dbReference>
<keyword evidence="5" id="KW-0449">Lipoprotein</keyword>
<evidence type="ECO:0000256" key="1">
    <source>
        <dbReference type="ARBA" id="ARBA00006270"/>
    </source>
</evidence>
<keyword evidence="6" id="KW-0636">Prenylation</keyword>
<name>A0A3B1KHZ6_ASTMX</name>
<dbReference type="Ensembl" id="ENSAMXT00000035653.1">
    <property type="protein sequence ID" value="ENSAMXP00000053491.1"/>
    <property type="gene ID" value="ENSAMXG00000037428.1"/>
</dbReference>
<dbReference type="AlphaFoldDB" id="A0A3B1KHZ6"/>
<reference evidence="9" key="2">
    <citation type="journal article" date="2014" name="Nat. Commun.">
        <title>The cavefish genome reveals candidate genes for eye loss.</title>
        <authorList>
            <person name="McGaugh S.E."/>
            <person name="Gross J.B."/>
            <person name="Aken B."/>
            <person name="Blin M."/>
            <person name="Borowsky R."/>
            <person name="Chalopin D."/>
            <person name="Hinaux H."/>
            <person name="Jeffery W.R."/>
            <person name="Keene A."/>
            <person name="Ma L."/>
            <person name="Minx P."/>
            <person name="Murphy D."/>
            <person name="O'Quin K.E."/>
            <person name="Retaux S."/>
            <person name="Rohner N."/>
            <person name="Searle S.M."/>
            <person name="Stahl B.A."/>
            <person name="Tabin C."/>
            <person name="Volff J.N."/>
            <person name="Yoshizawa M."/>
            <person name="Warren W.C."/>
        </authorList>
    </citation>
    <scope>NUCLEOTIDE SEQUENCE [LARGE SCALE GENOMIC DNA]</scope>
    <source>
        <strain evidence="9">female</strain>
    </source>
</reference>
<evidence type="ECO:0008006" key="10">
    <source>
        <dbReference type="Google" id="ProtNLM"/>
    </source>
</evidence>
<comment type="similarity">
    <text evidence="1">Belongs to the small GTPase superfamily. Rab family.</text>
</comment>
<dbReference type="SUPFAM" id="SSF52540">
    <property type="entry name" value="P-loop containing nucleoside triphosphate hydrolases"/>
    <property type="match status" value="1"/>
</dbReference>
<evidence type="ECO:0000256" key="4">
    <source>
        <dbReference type="ARBA" id="ARBA00023136"/>
    </source>
</evidence>
<dbReference type="PRINTS" id="PR00449">
    <property type="entry name" value="RASTRNSFRMNG"/>
</dbReference>
<dbReference type="FunFam" id="3.40.50.300:FF:002685">
    <property type="entry name" value="RAB33A, member RAS oncogene family"/>
    <property type="match status" value="1"/>
</dbReference>
<dbReference type="SMART" id="SM00176">
    <property type="entry name" value="RAN"/>
    <property type="match status" value="1"/>
</dbReference>
<dbReference type="PROSITE" id="PS51421">
    <property type="entry name" value="RAS"/>
    <property type="match status" value="1"/>
</dbReference>
<comment type="subcellular location">
    <subcellularLocation>
        <location evidence="7">Endomembrane system</location>
        <topology evidence="7">Lipid-anchor</topology>
    </subcellularLocation>
</comment>
<accession>A0A3B1KHZ6</accession>
<keyword evidence="4" id="KW-0472">Membrane</keyword>
<keyword evidence="3" id="KW-0342">GTP-binding</keyword>
<dbReference type="Gene3D" id="3.40.50.300">
    <property type="entry name" value="P-loop containing nucleotide triphosphate hydrolases"/>
    <property type="match status" value="1"/>
</dbReference>
<dbReference type="InterPro" id="IPR005225">
    <property type="entry name" value="Small_GTP-bd"/>
</dbReference>
<keyword evidence="9" id="KW-1185">Reference proteome</keyword>
<dbReference type="GO" id="GO:0032482">
    <property type="term" value="P:Rab protein signal transduction"/>
    <property type="evidence" value="ECO:0007669"/>
    <property type="project" value="InterPro"/>
</dbReference>
<evidence type="ECO:0000256" key="5">
    <source>
        <dbReference type="ARBA" id="ARBA00023288"/>
    </source>
</evidence>
<dbReference type="InterPro" id="IPR001806">
    <property type="entry name" value="Small_GTPase"/>
</dbReference>
<evidence type="ECO:0000256" key="7">
    <source>
        <dbReference type="ARBA" id="ARBA00037868"/>
    </source>
</evidence>
<evidence type="ECO:0000313" key="9">
    <source>
        <dbReference type="Proteomes" id="UP000018467"/>
    </source>
</evidence>
<dbReference type="SMART" id="SM00175">
    <property type="entry name" value="RAB"/>
    <property type="match status" value="1"/>
</dbReference>
<evidence type="ECO:0000256" key="3">
    <source>
        <dbReference type="ARBA" id="ARBA00023134"/>
    </source>
</evidence>
<evidence type="ECO:0000313" key="8">
    <source>
        <dbReference type="Ensembl" id="ENSAMXP00000053491.1"/>
    </source>
</evidence>
<dbReference type="GeneTree" id="ENSGT00940000157090"/>
<dbReference type="Pfam" id="PF00071">
    <property type="entry name" value="Ras"/>
    <property type="match status" value="1"/>
</dbReference>
<organism evidence="8 9">
    <name type="scientific">Astyanax mexicanus</name>
    <name type="common">Blind cave fish</name>
    <name type="synonym">Astyanax fasciatus mexicanus</name>
    <dbReference type="NCBI Taxonomy" id="7994"/>
    <lineage>
        <taxon>Eukaryota</taxon>
        <taxon>Metazoa</taxon>
        <taxon>Chordata</taxon>
        <taxon>Craniata</taxon>
        <taxon>Vertebrata</taxon>
        <taxon>Euteleostomi</taxon>
        <taxon>Actinopterygii</taxon>
        <taxon>Neopterygii</taxon>
        <taxon>Teleostei</taxon>
        <taxon>Ostariophysi</taxon>
        <taxon>Characiformes</taxon>
        <taxon>Characoidei</taxon>
        <taxon>Acestrorhamphidae</taxon>
        <taxon>Acestrorhamphinae</taxon>
        <taxon>Astyanax</taxon>
    </lineage>
</organism>
<dbReference type="STRING" id="7994.ENSAMXP00000053491"/>
<evidence type="ECO:0000256" key="6">
    <source>
        <dbReference type="ARBA" id="ARBA00023289"/>
    </source>
</evidence>
<dbReference type="InterPro" id="IPR041822">
    <property type="entry name" value="Rab33A/B"/>
</dbReference>
<evidence type="ECO:0000256" key="2">
    <source>
        <dbReference type="ARBA" id="ARBA00022741"/>
    </source>
</evidence>
<dbReference type="InterPro" id="IPR027417">
    <property type="entry name" value="P-loop_NTPase"/>
</dbReference>
<sequence length="237" mass="26305">GSSSCLQYGHSSPAAAQGVCRSSEMMESLSCRTVKVIVLGDSGVGKTCLTHRFCTGTFPGKTEATIGVDFRERVVEVEGEKLKLQLWDTAGQERFRKSMVQHYYRDVHAIVFVYDVTNTTSFRSLPVWMEECRQHSLGQDVPRVLVGNKVDLATSVASSTTLEQARRLADVHGMPFYVCSAKGDDKKQVDTIFMTLAQRLKRQGGLRRKGPSVSGSFKLPSKAKVEKEKQEKWACTC</sequence>
<dbReference type="GO" id="GO:0012505">
    <property type="term" value="C:endomembrane system"/>
    <property type="evidence" value="ECO:0007669"/>
    <property type="project" value="UniProtKB-SubCell"/>
</dbReference>
<dbReference type="GO" id="GO:0003924">
    <property type="term" value="F:GTPase activity"/>
    <property type="evidence" value="ECO:0007669"/>
    <property type="project" value="InterPro"/>
</dbReference>
<dbReference type="SMART" id="SM00174">
    <property type="entry name" value="RHO"/>
    <property type="match status" value="1"/>
</dbReference>
<dbReference type="InParanoid" id="A0A3B1KHZ6"/>
<dbReference type="Proteomes" id="UP000018467">
    <property type="component" value="Unassembled WGS sequence"/>
</dbReference>